<name>A0A251XKA3_CLAMM</name>
<evidence type="ECO:0000313" key="2">
    <source>
        <dbReference type="EMBL" id="OUE03887.1"/>
    </source>
</evidence>
<dbReference type="EMBL" id="MDHH01000001">
    <property type="protein sequence ID" value="OUE03887.1"/>
    <property type="molecule type" value="Genomic_DNA"/>
</dbReference>
<proteinExistence type="predicted"/>
<comment type="caution">
    <text evidence="2">The sequence shown here is derived from an EMBL/GenBank/DDBJ whole genome shotgun (WGS) entry which is preliminary data.</text>
</comment>
<reference evidence="2 3" key="1">
    <citation type="submission" date="2016-08" db="EMBL/GenBank/DDBJ databases">
        <title>Genome sequence of Clavibacter michiganensis subsp. michiganensis strain CASJ007.</title>
        <authorList>
            <person name="Thapa S.P."/>
            <person name="Coaker G."/>
        </authorList>
    </citation>
    <scope>NUCLEOTIDE SEQUENCE [LARGE SCALE GENOMIC DNA]</scope>
    <source>
        <strain evidence="2">CASJ007</strain>
    </source>
</reference>
<keyword evidence="3" id="KW-1185">Reference proteome</keyword>
<accession>A0A251XKA3</accession>
<dbReference type="Proteomes" id="UP000195062">
    <property type="component" value="Unassembled WGS sequence"/>
</dbReference>
<feature type="region of interest" description="Disordered" evidence="1">
    <location>
        <begin position="1"/>
        <end position="32"/>
    </location>
</feature>
<organism evidence="2 3">
    <name type="scientific">Clavibacter michiganensis subsp. michiganensis</name>
    <dbReference type="NCBI Taxonomy" id="33013"/>
    <lineage>
        <taxon>Bacteria</taxon>
        <taxon>Bacillati</taxon>
        <taxon>Actinomycetota</taxon>
        <taxon>Actinomycetes</taxon>
        <taxon>Micrococcales</taxon>
        <taxon>Microbacteriaceae</taxon>
        <taxon>Clavibacter</taxon>
    </lineage>
</organism>
<evidence type="ECO:0000313" key="3">
    <source>
        <dbReference type="Proteomes" id="UP000195062"/>
    </source>
</evidence>
<dbReference type="AlphaFoldDB" id="A0A251XKA3"/>
<evidence type="ECO:0000256" key="1">
    <source>
        <dbReference type="SAM" id="MobiDB-lite"/>
    </source>
</evidence>
<sequence length="158" mass="15794">MSASTEFGVGLTSTMPMPPARSTSADFATRSNVPRSHSTIFPAVFAGSSTPGPQRAGVVAPAAATDAAVTNEPVTGSVTVIDDPAKACPSPSWAVASKLPATVLAATVVIHGDALSRVDAPGPELPAEAATKMPALAAPRNALSVAENVVRADPPPME</sequence>
<protein>
    <submittedName>
        <fullName evidence="2">Uncharacterized protein</fullName>
    </submittedName>
</protein>
<gene>
    <name evidence="2" type="ORF">CMMCAS07_03000</name>
</gene>